<dbReference type="WBParaSite" id="jg6176">
    <property type="protein sequence ID" value="jg6176"/>
    <property type="gene ID" value="jg6176"/>
</dbReference>
<evidence type="ECO:0000256" key="1">
    <source>
        <dbReference type="SAM" id="MobiDB-lite"/>
    </source>
</evidence>
<dbReference type="AlphaFoldDB" id="A0A915EFN1"/>
<sequence length="246" mass="27434">MGVDDRTKRQSLSHRRKINLSDDPVAVTHEYALNTQCSSARLKAHLADRQERSRPRQQSLNSRMINHEAGEFLCRLCKRLSNCALPFLPVIEQQEEVVEKISESMESFRNWLSYTTAIVVEPLEGGTLAGSEQDRKRFVSEKPAKPSSTAEVKEPLTRVSLPAAFGAATLLGFVDLEDPLLLGTSDGLSPTETSFFYDALVSEATHASIERKTLLQHRFFHALTQLQSGTPKMDTETVGSTKDTWA</sequence>
<organism evidence="2 3">
    <name type="scientific">Ditylenchus dipsaci</name>
    <dbReference type="NCBI Taxonomy" id="166011"/>
    <lineage>
        <taxon>Eukaryota</taxon>
        <taxon>Metazoa</taxon>
        <taxon>Ecdysozoa</taxon>
        <taxon>Nematoda</taxon>
        <taxon>Chromadorea</taxon>
        <taxon>Rhabditida</taxon>
        <taxon>Tylenchina</taxon>
        <taxon>Tylenchomorpha</taxon>
        <taxon>Sphaerularioidea</taxon>
        <taxon>Anguinidae</taxon>
        <taxon>Anguininae</taxon>
        <taxon>Ditylenchus</taxon>
    </lineage>
</organism>
<reference evidence="3" key="1">
    <citation type="submission" date="2022-11" db="UniProtKB">
        <authorList>
            <consortium name="WormBaseParasite"/>
        </authorList>
    </citation>
    <scope>IDENTIFICATION</scope>
</reference>
<accession>A0A915EFN1</accession>
<dbReference type="Proteomes" id="UP000887574">
    <property type="component" value="Unplaced"/>
</dbReference>
<feature type="compositionally biased region" description="Basic and acidic residues" evidence="1">
    <location>
        <begin position="132"/>
        <end position="144"/>
    </location>
</feature>
<protein>
    <submittedName>
        <fullName evidence="3">Uncharacterized protein</fullName>
    </submittedName>
</protein>
<proteinExistence type="predicted"/>
<keyword evidence="2" id="KW-1185">Reference proteome</keyword>
<name>A0A915EFN1_9BILA</name>
<evidence type="ECO:0000313" key="3">
    <source>
        <dbReference type="WBParaSite" id="jg6176"/>
    </source>
</evidence>
<evidence type="ECO:0000313" key="2">
    <source>
        <dbReference type="Proteomes" id="UP000887574"/>
    </source>
</evidence>
<feature type="region of interest" description="Disordered" evidence="1">
    <location>
        <begin position="131"/>
        <end position="151"/>
    </location>
</feature>